<evidence type="ECO:0000313" key="2">
    <source>
        <dbReference type="EMBL" id="SNT47048.1"/>
    </source>
</evidence>
<keyword evidence="3" id="KW-1185">Reference proteome</keyword>
<gene>
    <name evidence="2" type="ORF">SAMN05216276_104733</name>
</gene>
<name>A0A239MYL5_9ACTN</name>
<reference evidence="2 3" key="1">
    <citation type="submission" date="2017-06" db="EMBL/GenBank/DDBJ databases">
        <authorList>
            <person name="Kim H.J."/>
            <person name="Triplett B.A."/>
        </authorList>
    </citation>
    <scope>NUCLEOTIDE SEQUENCE [LARGE SCALE GENOMIC DNA]</scope>
    <source>
        <strain evidence="2 3">CGMCC 4.2132</strain>
    </source>
</reference>
<dbReference type="EMBL" id="FZOD01000047">
    <property type="protein sequence ID" value="SNT47048.1"/>
    <property type="molecule type" value="Genomic_DNA"/>
</dbReference>
<proteinExistence type="predicted"/>
<evidence type="ECO:0000313" key="3">
    <source>
        <dbReference type="Proteomes" id="UP000198282"/>
    </source>
</evidence>
<dbReference type="Proteomes" id="UP000198282">
    <property type="component" value="Unassembled WGS sequence"/>
</dbReference>
<keyword evidence="1" id="KW-0812">Transmembrane</keyword>
<sequence length="196" mass="21705">MRREEPVARQVSTTRRAAIIPAARPGPLALIWWWRYEIGLALCVPIAAVWAMGTLGWYWVVLAVALLALLVGAVPVVRAGVWGRIRCVFTAHRIRSGCVEALVVNRRGRVPHVLWTAATPFGERAWLWCRTGTTVSDLEGATEVLAVCCLAQIVRVTAHPRYPALALVEVVREEKVWADGTGRYGRRESPLVAGRH</sequence>
<dbReference type="AlphaFoldDB" id="A0A239MYL5"/>
<evidence type="ECO:0000256" key="1">
    <source>
        <dbReference type="SAM" id="Phobius"/>
    </source>
</evidence>
<keyword evidence="1" id="KW-0472">Membrane</keyword>
<organism evidence="2 3">
    <name type="scientific">Streptosporangium subroseum</name>
    <dbReference type="NCBI Taxonomy" id="106412"/>
    <lineage>
        <taxon>Bacteria</taxon>
        <taxon>Bacillati</taxon>
        <taxon>Actinomycetota</taxon>
        <taxon>Actinomycetes</taxon>
        <taxon>Streptosporangiales</taxon>
        <taxon>Streptosporangiaceae</taxon>
        <taxon>Streptosporangium</taxon>
    </lineage>
</organism>
<feature type="transmembrane region" description="Helical" evidence="1">
    <location>
        <begin position="33"/>
        <end position="51"/>
    </location>
</feature>
<accession>A0A239MYL5</accession>
<feature type="transmembrane region" description="Helical" evidence="1">
    <location>
        <begin position="57"/>
        <end position="77"/>
    </location>
</feature>
<protein>
    <submittedName>
        <fullName evidence="2">Uncharacterized protein</fullName>
    </submittedName>
</protein>
<keyword evidence="1" id="KW-1133">Transmembrane helix</keyword>